<sequence>MTYQLTACGVLRVEDAAFIPQDTTNRDWLEYQQWLLTGGQVLPLNDALEESVPNNTLTTLAKKWLGAVVRQP</sequence>
<accession>A0A2C5VDZ6</accession>
<comment type="caution">
    <text evidence="1">The sequence shown here is derived from an EMBL/GenBank/DDBJ whole genome shotgun (WGS) entry which is preliminary data.</text>
</comment>
<organism evidence="1 2">
    <name type="scientific">Pseudomonas putida</name>
    <name type="common">Arthrobacter siderocapsulatus</name>
    <dbReference type="NCBI Taxonomy" id="303"/>
    <lineage>
        <taxon>Bacteria</taxon>
        <taxon>Pseudomonadati</taxon>
        <taxon>Pseudomonadota</taxon>
        <taxon>Gammaproteobacteria</taxon>
        <taxon>Pseudomonadales</taxon>
        <taxon>Pseudomonadaceae</taxon>
        <taxon>Pseudomonas</taxon>
    </lineage>
</organism>
<dbReference type="RefSeq" id="WP_098967518.1">
    <property type="nucleotide sequence ID" value="NZ_CP083988.1"/>
</dbReference>
<dbReference type="EMBL" id="PDKZ01000002">
    <property type="protein sequence ID" value="PHH42779.1"/>
    <property type="molecule type" value="Genomic_DNA"/>
</dbReference>
<protein>
    <submittedName>
        <fullName evidence="1">Uncharacterized protein</fullName>
    </submittedName>
</protein>
<gene>
    <name evidence="1" type="ORF">CRX57_22075</name>
</gene>
<proteinExistence type="predicted"/>
<dbReference type="Proteomes" id="UP000222460">
    <property type="component" value="Unassembled WGS sequence"/>
</dbReference>
<evidence type="ECO:0000313" key="2">
    <source>
        <dbReference type="Proteomes" id="UP000222460"/>
    </source>
</evidence>
<evidence type="ECO:0000313" key="1">
    <source>
        <dbReference type="EMBL" id="PHH42779.1"/>
    </source>
</evidence>
<dbReference type="AlphaFoldDB" id="A0A2C5VDZ6"/>
<name>A0A2C5VDZ6_PSEPU</name>
<reference evidence="2" key="1">
    <citation type="submission" date="2017-10" db="EMBL/GenBank/DDBJ databases">
        <title>FDA dAtabase for Regulatory Grade micrObial Sequences (FDA-ARGOS): Supporting development and validation of Infectious Disease Dx tests.</title>
        <authorList>
            <person name="Goldberg B."/>
            <person name="Campos J."/>
            <person name="Tallon L."/>
            <person name="Sadzewicz L."/>
            <person name="Ott S."/>
            <person name="Zhao X."/>
            <person name="Nagaraj S."/>
            <person name="Vavikolanu K."/>
            <person name="Aluvathingal J."/>
            <person name="Nadendla S."/>
            <person name="Geyer C."/>
            <person name="Sichtig H."/>
        </authorList>
    </citation>
    <scope>NUCLEOTIDE SEQUENCE [LARGE SCALE GENOMIC DNA]</scope>
    <source>
        <strain evidence="2">FDAARGOS_376</strain>
    </source>
</reference>